<dbReference type="InterPro" id="IPR042094">
    <property type="entry name" value="T2SS_GspF_sf"/>
</dbReference>
<feature type="transmembrane region" description="Helical" evidence="7">
    <location>
        <begin position="179"/>
        <end position="197"/>
    </location>
</feature>
<feature type="domain" description="Type II secretion system protein GspF" evidence="8">
    <location>
        <begin position="219"/>
        <end position="341"/>
    </location>
</feature>
<evidence type="ECO:0000313" key="12">
    <source>
        <dbReference type="Proteomes" id="UP001055437"/>
    </source>
</evidence>
<evidence type="ECO:0000256" key="3">
    <source>
        <dbReference type="ARBA" id="ARBA00022475"/>
    </source>
</evidence>
<dbReference type="Pfam" id="PF00482">
    <property type="entry name" value="T2SSF"/>
    <property type="match status" value="2"/>
</dbReference>
<dbReference type="Proteomes" id="UP000280586">
    <property type="component" value="Chromosome"/>
</dbReference>
<sequence>MKANIEGILNRKSDIALSIIAENIYKLYDDGIDILLIMDLLLEVPLPKRYIESIKDIKNLITNGESLGNSLKHHKNIYPEFFISMVEVGEKSGKLSNVLKCLEAYYKKIGLIKKTIINALSYPFIVIISMLVLAIFLVLFVIPSFYDIYLSSGMEVPTSCLVMYKFAEFFKDNRLIASLYIISWGMVLPIILFRILYKNYIENFLNKIHIVNTFNEYIFISLLSIITSSGINLSKGLDYCARSFKGKNVKNSFVIINDKILEGKSLGESLEDINGYSKYTVSMIKLGEISGGMDERLRSLSSYLENKVNSNIKKWMTLIQPIAILLMAGLVLIFIIIFIIPLFDALLGGVK</sequence>
<dbReference type="EMBL" id="CP099799">
    <property type="protein sequence ID" value="USS02230.1"/>
    <property type="molecule type" value="Genomic_DNA"/>
</dbReference>
<comment type="subcellular location">
    <subcellularLocation>
        <location evidence="1">Cell membrane</location>
        <topology evidence="1">Multi-pass membrane protein</topology>
    </subcellularLocation>
</comment>
<dbReference type="KEGG" id="csep:CP523_14960"/>
<proteinExistence type="inferred from homology"/>
<dbReference type="AlphaFoldDB" id="A0A9N7PMB9"/>
<protein>
    <submittedName>
        <fullName evidence="9">Type II secretion system F family protein</fullName>
    </submittedName>
</protein>
<gene>
    <name evidence="9" type="ORF">CP523_14960</name>
    <name evidence="10" type="ORF">NH397_07400</name>
</gene>
<dbReference type="GO" id="GO:0005886">
    <property type="term" value="C:plasma membrane"/>
    <property type="evidence" value="ECO:0007669"/>
    <property type="project" value="UniProtKB-SubCell"/>
</dbReference>
<evidence type="ECO:0000256" key="1">
    <source>
        <dbReference type="ARBA" id="ARBA00004651"/>
    </source>
</evidence>
<dbReference type="EMBL" id="CP023671">
    <property type="protein sequence ID" value="AYE35626.1"/>
    <property type="molecule type" value="Genomic_DNA"/>
</dbReference>
<evidence type="ECO:0000256" key="6">
    <source>
        <dbReference type="ARBA" id="ARBA00023136"/>
    </source>
</evidence>
<dbReference type="Gene3D" id="1.20.81.30">
    <property type="entry name" value="Type II secretion system (T2SS), domain F"/>
    <property type="match status" value="2"/>
</dbReference>
<keyword evidence="4 7" id="KW-0812">Transmembrane</keyword>
<dbReference type="Proteomes" id="UP001055437">
    <property type="component" value="Chromosome"/>
</dbReference>
<name>A0A9N7PMB9_CLOSE</name>
<feature type="transmembrane region" description="Helical" evidence="7">
    <location>
        <begin position="322"/>
        <end position="343"/>
    </location>
</feature>
<keyword evidence="6 7" id="KW-0472">Membrane</keyword>
<accession>A0A9N7PMB9</accession>
<keyword evidence="12" id="KW-1185">Reference proteome</keyword>
<evidence type="ECO:0000313" key="11">
    <source>
        <dbReference type="Proteomes" id="UP000280586"/>
    </source>
</evidence>
<evidence type="ECO:0000256" key="4">
    <source>
        <dbReference type="ARBA" id="ARBA00022692"/>
    </source>
</evidence>
<dbReference type="PANTHER" id="PTHR30012">
    <property type="entry name" value="GENERAL SECRETION PATHWAY PROTEIN"/>
    <property type="match status" value="1"/>
</dbReference>
<dbReference type="GeneID" id="303561988"/>
<dbReference type="OrthoDB" id="9805682at2"/>
<evidence type="ECO:0000313" key="9">
    <source>
        <dbReference type="EMBL" id="AYE35626.1"/>
    </source>
</evidence>
<dbReference type="InterPro" id="IPR003004">
    <property type="entry name" value="GspF/PilC"/>
</dbReference>
<evidence type="ECO:0000256" key="2">
    <source>
        <dbReference type="ARBA" id="ARBA00005745"/>
    </source>
</evidence>
<feature type="domain" description="Type II secretion system protein GspF" evidence="8">
    <location>
        <begin position="24"/>
        <end position="143"/>
    </location>
</feature>
<dbReference type="RefSeq" id="WP_066676058.1">
    <property type="nucleotide sequence ID" value="NZ_CABMIZ010000013.1"/>
</dbReference>
<keyword evidence="5 7" id="KW-1133">Transmembrane helix</keyword>
<evidence type="ECO:0000256" key="7">
    <source>
        <dbReference type="SAM" id="Phobius"/>
    </source>
</evidence>
<keyword evidence="3" id="KW-1003">Cell membrane</keyword>
<dbReference type="PANTHER" id="PTHR30012:SF0">
    <property type="entry name" value="TYPE II SECRETION SYSTEM PROTEIN F-RELATED"/>
    <property type="match status" value="1"/>
</dbReference>
<evidence type="ECO:0000259" key="8">
    <source>
        <dbReference type="Pfam" id="PF00482"/>
    </source>
</evidence>
<organism evidence="9 11">
    <name type="scientific">Clostridium septicum</name>
    <dbReference type="NCBI Taxonomy" id="1504"/>
    <lineage>
        <taxon>Bacteria</taxon>
        <taxon>Bacillati</taxon>
        <taxon>Bacillota</taxon>
        <taxon>Clostridia</taxon>
        <taxon>Eubacteriales</taxon>
        <taxon>Clostridiaceae</taxon>
        <taxon>Clostridium</taxon>
    </lineage>
</organism>
<evidence type="ECO:0000313" key="10">
    <source>
        <dbReference type="EMBL" id="USS02230.1"/>
    </source>
</evidence>
<evidence type="ECO:0000256" key="5">
    <source>
        <dbReference type="ARBA" id="ARBA00022989"/>
    </source>
</evidence>
<reference evidence="9 11" key="1">
    <citation type="submission" date="2017-09" db="EMBL/GenBank/DDBJ databases">
        <authorList>
            <person name="Thomas P."/>
            <person name="Seyboldt C."/>
        </authorList>
    </citation>
    <scope>NUCLEOTIDE SEQUENCE [LARGE SCALE GENOMIC DNA]</scope>
    <source>
        <strain evidence="9 11">DSM 7534</strain>
    </source>
</reference>
<feature type="transmembrane region" description="Helical" evidence="7">
    <location>
        <begin position="116"/>
        <end position="142"/>
    </location>
</feature>
<dbReference type="InterPro" id="IPR018076">
    <property type="entry name" value="T2SS_GspF_dom"/>
</dbReference>
<reference evidence="10" key="2">
    <citation type="submission" date="2022-06" db="EMBL/GenBank/DDBJ databases">
        <authorList>
            <person name="Holder M.E."/>
            <person name="Ajami N.J."/>
            <person name="Petrosino J.F."/>
        </authorList>
    </citation>
    <scope>NUCLEOTIDE SEQUENCE</scope>
    <source>
        <strain evidence="10">RMA 8861</strain>
    </source>
</reference>
<comment type="similarity">
    <text evidence="2">Belongs to the GSP F family.</text>
</comment>